<dbReference type="RefSeq" id="WP_014335460.1">
    <property type="nucleotide sequence ID" value="NC_019552.1"/>
</dbReference>
<dbReference type="Gene3D" id="1.10.287.830">
    <property type="entry name" value="putative peptidase helix hairpin domain like"/>
    <property type="match status" value="1"/>
</dbReference>
<evidence type="ECO:0000256" key="3">
    <source>
        <dbReference type="ARBA" id="ARBA00022801"/>
    </source>
</evidence>
<dbReference type="PANTHER" id="PTHR11804:SF84">
    <property type="entry name" value="SACCHAROLYSIN"/>
    <property type="match status" value="1"/>
</dbReference>
<dbReference type="EMBL" id="CP003914">
    <property type="protein sequence ID" value="AFX74326.1"/>
    <property type="molecule type" value="Genomic_DNA"/>
</dbReference>
<dbReference type="Pfam" id="PF01432">
    <property type="entry name" value="Peptidase_M3"/>
    <property type="match status" value="1"/>
</dbReference>
<evidence type="ECO:0000313" key="11">
    <source>
        <dbReference type="Proteomes" id="UP000009399"/>
    </source>
</evidence>
<organism evidence="10 11">
    <name type="scientific">Mesomycoplasma hyorhinis SK76</name>
    <dbReference type="NCBI Taxonomy" id="1118964"/>
    <lineage>
        <taxon>Bacteria</taxon>
        <taxon>Bacillati</taxon>
        <taxon>Mycoplasmatota</taxon>
        <taxon>Mycoplasmoidales</taxon>
        <taxon>Metamycoplasmataceae</taxon>
        <taxon>Mesomycoplasma</taxon>
    </lineage>
</organism>
<proteinExistence type="inferred from homology"/>
<accession>A0AAI8AMY4</accession>
<dbReference type="NCBIfam" id="TIGR00181">
    <property type="entry name" value="pepF"/>
    <property type="match status" value="1"/>
</dbReference>
<evidence type="ECO:0000256" key="7">
    <source>
        <dbReference type="SAM" id="Phobius"/>
    </source>
</evidence>
<evidence type="ECO:0000256" key="4">
    <source>
        <dbReference type="ARBA" id="ARBA00022833"/>
    </source>
</evidence>
<keyword evidence="7" id="KW-0812">Transmembrane</keyword>
<dbReference type="Gene3D" id="1.20.140.70">
    <property type="entry name" value="Oligopeptidase f, N-terminal domain"/>
    <property type="match status" value="1"/>
</dbReference>
<comment type="cofactor">
    <cofactor evidence="6">
        <name>Zn(2+)</name>
        <dbReference type="ChEBI" id="CHEBI:29105"/>
    </cofactor>
    <text evidence="6">Binds 1 zinc ion.</text>
</comment>
<gene>
    <name evidence="10" type="ORF">MOS_402</name>
</gene>
<dbReference type="InterPro" id="IPR001567">
    <property type="entry name" value="Pept_M3A_M3B_dom"/>
</dbReference>
<comment type="function">
    <text evidence="6">Has oligopeptidase activity and degrades a variety of small bioactive peptides.</text>
</comment>
<evidence type="ECO:0000256" key="2">
    <source>
        <dbReference type="ARBA" id="ARBA00022723"/>
    </source>
</evidence>
<dbReference type="KEGG" id="mhs:MOS_402"/>
<comment type="similarity">
    <text evidence="6">Belongs to the peptidase M3B family.</text>
</comment>
<feature type="domain" description="Peptidase M3A/M3B catalytic" evidence="8">
    <location>
        <begin position="201"/>
        <end position="589"/>
    </location>
</feature>
<dbReference type="Pfam" id="PF08439">
    <property type="entry name" value="Peptidase_M3_N"/>
    <property type="match status" value="1"/>
</dbReference>
<feature type="domain" description="Oligopeptidase F N-terminal" evidence="9">
    <location>
        <begin position="118"/>
        <end position="180"/>
    </location>
</feature>
<evidence type="ECO:0000259" key="8">
    <source>
        <dbReference type="Pfam" id="PF01432"/>
    </source>
</evidence>
<dbReference type="InterPro" id="IPR004438">
    <property type="entry name" value="Peptidase_M3B"/>
</dbReference>
<evidence type="ECO:0000256" key="5">
    <source>
        <dbReference type="ARBA" id="ARBA00023049"/>
    </source>
</evidence>
<keyword evidence="1 6" id="KW-0645">Protease</keyword>
<protein>
    <recommendedName>
        <fullName evidence="6">Oligopeptidase F</fullName>
        <ecNumber evidence="6">3.4.24.-</ecNumber>
    </recommendedName>
</protein>
<dbReference type="EC" id="3.4.24.-" evidence="6"/>
<dbReference type="AlphaFoldDB" id="A0AAI8AMY4"/>
<dbReference type="CDD" id="cd09608">
    <property type="entry name" value="M3B_PepF"/>
    <property type="match status" value="1"/>
</dbReference>
<dbReference type="InterPro" id="IPR042088">
    <property type="entry name" value="OligoPept_F_C"/>
</dbReference>
<dbReference type="PANTHER" id="PTHR11804">
    <property type="entry name" value="PROTEASE M3 THIMET OLIGOPEPTIDASE-RELATED"/>
    <property type="match status" value="1"/>
</dbReference>
<sequence length="608" mass="71307">MKTYRKYSDIPKQYRFDLDFLLEGRTIEDKLAGMDEYISQLIAKKDSQFDTVDNFLAYQKLSEEFAIYNNKVLNYISNKLNTNLVDAETNKLFGQYKFKMSNFYSSLGSIQNLFFAKKDLINQYKNDPRVKNYRLEIQKYLDFEAHRLSDDVEEYLTKTSFGQVSLSSTFAVLNNSETKFKDVISASNKKHSLTIATLSTLLKNKDEDIRKQAYNNYLDAYLMHKETYSSLLYQHIKKQSVDAKARNFNSLIEYCLFSDRISVSLLENLFKNVQNHTNIYNKFKKARNKFFKFKFNKPMKDWDNKVSLVKIKENYSIEEAQNLVLESLKPLGSEYTDMIKKAFKDRWVDYNNVANKRSGAYSIGASYGLDKKYILMNYDFTFNSVSTLAHELGHSMHSYFSDTRLPYSLASYPIFLAEIASIFNELMLVDKAFEQSENDFTKFKLLEDSILEFYQVVIKQTKWAEFEYEMYNLIDKGQPVNSYTEIEKVYVDVVNKYEMEANKVKLGDKSNIYSVIVPHFYYGYYVYKYAIGYIVANVFFQRYKKEGKAQLQNYIDKFLSAGGSNWPALVLKDAGIDLEDSKIYQQAFSILEDNVEKYIKLGNKLFKN</sequence>
<keyword evidence="7" id="KW-0472">Membrane</keyword>
<dbReference type="SUPFAM" id="SSF55486">
    <property type="entry name" value="Metalloproteases ('zincins'), catalytic domain"/>
    <property type="match status" value="1"/>
</dbReference>
<dbReference type="GO" id="GO:0006518">
    <property type="term" value="P:peptide metabolic process"/>
    <property type="evidence" value="ECO:0007669"/>
    <property type="project" value="TreeGrafter"/>
</dbReference>
<dbReference type="GO" id="GO:0046872">
    <property type="term" value="F:metal ion binding"/>
    <property type="evidence" value="ECO:0007669"/>
    <property type="project" value="UniProtKB-UniRule"/>
</dbReference>
<dbReference type="Gene3D" id="1.10.1370.20">
    <property type="entry name" value="Oligoendopeptidase f, C-terminal domain"/>
    <property type="match status" value="1"/>
</dbReference>
<keyword evidence="5 6" id="KW-0482">Metalloprotease</keyword>
<keyword evidence="4 6" id="KW-0862">Zinc</keyword>
<feature type="transmembrane region" description="Helical" evidence="7">
    <location>
        <begin position="520"/>
        <end position="540"/>
    </location>
</feature>
<keyword evidence="7" id="KW-1133">Transmembrane helix</keyword>
<evidence type="ECO:0000313" key="10">
    <source>
        <dbReference type="EMBL" id="AFX74326.1"/>
    </source>
</evidence>
<name>A0AAI8AMY4_MESHY</name>
<dbReference type="GO" id="GO:0006508">
    <property type="term" value="P:proteolysis"/>
    <property type="evidence" value="ECO:0007669"/>
    <property type="project" value="UniProtKB-KW"/>
</dbReference>
<dbReference type="Proteomes" id="UP000009399">
    <property type="component" value="Chromosome"/>
</dbReference>
<evidence type="ECO:0000256" key="6">
    <source>
        <dbReference type="RuleBase" id="RU368091"/>
    </source>
</evidence>
<keyword evidence="2 6" id="KW-0479">Metal-binding</keyword>
<evidence type="ECO:0000256" key="1">
    <source>
        <dbReference type="ARBA" id="ARBA00022670"/>
    </source>
</evidence>
<dbReference type="InterPro" id="IPR045090">
    <property type="entry name" value="Pept_M3A_M3B"/>
</dbReference>
<keyword evidence="3 6" id="KW-0378">Hydrolase</keyword>
<evidence type="ECO:0000259" key="9">
    <source>
        <dbReference type="Pfam" id="PF08439"/>
    </source>
</evidence>
<dbReference type="InterPro" id="IPR013647">
    <property type="entry name" value="OligopepF_N_dom"/>
</dbReference>
<reference evidence="10 11" key="1">
    <citation type="journal article" date="2013" name="Genome Announc.">
        <title>Complete Genome Sequence of Mycoplasma hyorhinis Strain SK76.</title>
        <authorList>
            <person name="Goodison S."/>
            <person name="Urquidi V."/>
            <person name="Kumar D."/>
            <person name="Reyes L."/>
            <person name="Rosser C.J."/>
        </authorList>
    </citation>
    <scope>NUCLEOTIDE SEQUENCE [LARGE SCALE GENOMIC DNA]</scope>
    <source>
        <strain evidence="10 11">SK76</strain>
    </source>
</reference>
<dbReference type="GO" id="GO:0004222">
    <property type="term" value="F:metalloendopeptidase activity"/>
    <property type="evidence" value="ECO:0007669"/>
    <property type="project" value="UniProtKB-UniRule"/>
</dbReference>